<dbReference type="PANTHER" id="PTHR35564:SF4">
    <property type="entry name" value="CYTOPLASMIC PROTEIN"/>
    <property type="match status" value="1"/>
</dbReference>
<proteinExistence type="predicted"/>
<dbReference type="InterPro" id="IPR010732">
    <property type="entry name" value="T6SS_TssG-like"/>
</dbReference>
<reference evidence="1 2" key="1">
    <citation type="submission" date="2018-12" db="EMBL/GenBank/DDBJ databases">
        <authorList>
            <consortium name="Pathogen Informatics"/>
        </authorList>
    </citation>
    <scope>NUCLEOTIDE SEQUENCE [LARGE SCALE GENOMIC DNA]</scope>
    <source>
        <strain evidence="1 2">NCTC8271</strain>
    </source>
</reference>
<organism evidence="1 2">
    <name type="scientific">Salmonella enterica I</name>
    <dbReference type="NCBI Taxonomy" id="59201"/>
    <lineage>
        <taxon>Bacteria</taxon>
        <taxon>Pseudomonadati</taxon>
        <taxon>Pseudomonadota</taxon>
        <taxon>Gammaproteobacteria</taxon>
        <taxon>Enterobacterales</taxon>
        <taxon>Enterobacteriaceae</taxon>
        <taxon>Salmonella</taxon>
    </lineage>
</organism>
<dbReference type="Pfam" id="PF06996">
    <property type="entry name" value="T6SS_TssG"/>
    <property type="match status" value="1"/>
</dbReference>
<evidence type="ECO:0000313" key="2">
    <source>
        <dbReference type="Proteomes" id="UP000273655"/>
    </source>
</evidence>
<dbReference type="NCBIfam" id="TIGR03347">
    <property type="entry name" value="VI_chp_1"/>
    <property type="match status" value="1"/>
</dbReference>
<name>A0A447PSF6_SALET</name>
<sequence length="253" mass="28143">MGPNGPLPLHYTELALNRSESRHDPTLVHFSNIFHHRWLTQFWQAWRSAQSAGGGLDKPEHDRFAFYIASLSGQDLRESAESPLSDHVRLAASAHLVRESRNPDGLAATLAHYFSVPFAVKEFALHWITVANDEITRLGTPAQSSVLGNGALIGQAVPDMQYKFRLIIGPLTLEDYLRFLPGGNNLPVLTELVRTFIGFEYCWEIELQLKPHAAPPAVIGGAQRLGWTAWAGKAMHDRPVTGMIFEPEHGLTH</sequence>
<dbReference type="AlphaFoldDB" id="A0A447PSF6"/>
<dbReference type="PANTHER" id="PTHR35564">
    <property type="match status" value="1"/>
</dbReference>
<protein>
    <submittedName>
        <fullName evidence="1">SPI-6 associated protein</fullName>
    </submittedName>
</protein>
<evidence type="ECO:0000313" key="1">
    <source>
        <dbReference type="EMBL" id="VEA42020.1"/>
    </source>
</evidence>
<accession>A0A447PSF6</accession>
<gene>
    <name evidence="1" type="ORF">NCTC8271_04603</name>
</gene>
<dbReference type="Proteomes" id="UP000273655">
    <property type="component" value="Chromosome 1"/>
</dbReference>
<dbReference type="EMBL" id="LR134148">
    <property type="protein sequence ID" value="VEA42020.1"/>
    <property type="molecule type" value="Genomic_DNA"/>
</dbReference>